<dbReference type="PANTHER" id="PTHR34477:SF5">
    <property type="entry name" value="BSL5627 PROTEIN"/>
    <property type="match status" value="1"/>
</dbReference>
<dbReference type="SMART" id="SM00465">
    <property type="entry name" value="GIYc"/>
    <property type="match status" value="1"/>
</dbReference>
<dbReference type="CDD" id="cd10448">
    <property type="entry name" value="GIY-YIG_unchar_3"/>
    <property type="match status" value="1"/>
</dbReference>
<sequence length="101" mass="11695">MRQPVTYIMASQPRGTLYIGVTSNLAQRLQQHRNDLIQGFTSRYGVHRLVLAENQATMPIAIAREKQPKNWHRDWKINLIEASNPHWIDLAEAWNLAPPLK</sequence>
<keyword evidence="3" id="KW-0255">Endonuclease</keyword>
<gene>
    <name evidence="3" type="ORF">GCM10011529_18630</name>
</gene>
<protein>
    <submittedName>
        <fullName evidence="3">Endonuclease</fullName>
    </submittedName>
</protein>
<dbReference type="Gene3D" id="3.40.1440.10">
    <property type="entry name" value="GIY-YIG endonuclease"/>
    <property type="match status" value="1"/>
</dbReference>
<dbReference type="RefSeq" id="WP_243450658.1">
    <property type="nucleotide sequence ID" value="NZ_BMJM01000005.1"/>
</dbReference>
<keyword evidence="3" id="KW-0378">Hydrolase</keyword>
<comment type="similarity">
    <text evidence="1">Belongs to the UPF0213 family.</text>
</comment>
<dbReference type="SUPFAM" id="SSF82771">
    <property type="entry name" value="GIY-YIG endonuclease"/>
    <property type="match status" value="1"/>
</dbReference>
<name>A0A916ZSW3_9SPHN</name>
<dbReference type="InterPro" id="IPR050190">
    <property type="entry name" value="UPF0213_domain"/>
</dbReference>
<feature type="domain" description="GIY-YIG" evidence="2">
    <location>
        <begin position="2"/>
        <end position="79"/>
    </location>
</feature>
<keyword evidence="3" id="KW-0540">Nuclease</keyword>
<dbReference type="InterPro" id="IPR035901">
    <property type="entry name" value="GIY-YIG_endonuc_sf"/>
</dbReference>
<reference evidence="3" key="1">
    <citation type="journal article" date="2014" name="Int. J. Syst. Evol. Microbiol.">
        <title>Complete genome sequence of Corynebacterium casei LMG S-19264T (=DSM 44701T), isolated from a smear-ripened cheese.</title>
        <authorList>
            <consortium name="US DOE Joint Genome Institute (JGI-PGF)"/>
            <person name="Walter F."/>
            <person name="Albersmeier A."/>
            <person name="Kalinowski J."/>
            <person name="Ruckert C."/>
        </authorList>
    </citation>
    <scope>NUCLEOTIDE SEQUENCE</scope>
    <source>
        <strain evidence="3">CGMCC 1.15519</strain>
    </source>
</reference>
<comment type="caution">
    <text evidence="3">The sequence shown here is derived from an EMBL/GenBank/DDBJ whole genome shotgun (WGS) entry which is preliminary data.</text>
</comment>
<dbReference type="Proteomes" id="UP000635071">
    <property type="component" value="Unassembled WGS sequence"/>
</dbReference>
<accession>A0A916ZSW3</accession>
<evidence type="ECO:0000313" key="3">
    <source>
        <dbReference type="EMBL" id="GGE12534.1"/>
    </source>
</evidence>
<dbReference type="EMBL" id="BMJM01000005">
    <property type="protein sequence ID" value="GGE12534.1"/>
    <property type="molecule type" value="Genomic_DNA"/>
</dbReference>
<dbReference type="PROSITE" id="PS50164">
    <property type="entry name" value="GIY_YIG"/>
    <property type="match status" value="1"/>
</dbReference>
<evidence type="ECO:0000259" key="2">
    <source>
        <dbReference type="PROSITE" id="PS50164"/>
    </source>
</evidence>
<dbReference type="InterPro" id="IPR000305">
    <property type="entry name" value="GIY-YIG_endonuc"/>
</dbReference>
<evidence type="ECO:0000256" key="1">
    <source>
        <dbReference type="ARBA" id="ARBA00007435"/>
    </source>
</evidence>
<organism evidence="3 4">
    <name type="scientific">Sandarakinorhabdus glacialis</name>
    <dbReference type="NCBI Taxonomy" id="1614636"/>
    <lineage>
        <taxon>Bacteria</taxon>
        <taxon>Pseudomonadati</taxon>
        <taxon>Pseudomonadota</taxon>
        <taxon>Alphaproteobacteria</taxon>
        <taxon>Sphingomonadales</taxon>
        <taxon>Sphingosinicellaceae</taxon>
        <taxon>Sandarakinorhabdus</taxon>
    </lineage>
</organism>
<dbReference type="AlphaFoldDB" id="A0A916ZSW3"/>
<dbReference type="PANTHER" id="PTHR34477">
    <property type="entry name" value="UPF0213 PROTEIN YHBQ"/>
    <property type="match status" value="1"/>
</dbReference>
<dbReference type="Pfam" id="PF01541">
    <property type="entry name" value="GIY-YIG"/>
    <property type="match status" value="1"/>
</dbReference>
<dbReference type="GO" id="GO:0004519">
    <property type="term" value="F:endonuclease activity"/>
    <property type="evidence" value="ECO:0007669"/>
    <property type="project" value="UniProtKB-KW"/>
</dbReference>
<keyword evidence="4" id="KW-1185">Reference proteome</keyword>
<reference evidence="3" key="2">
    <citation type="submission" date="2020-09" db="EMBL/GenBank/DDBJ databases">
        <authorList>
            <person name="Sun Q."/>
            <person name="Zhou Y."/>
        </authorList>
    </citation>
    <scope>NUCLEOTIDE SEQUENCE</scope>
    <source>
        <strain evidence="3">CGMCC 1.15519</strain>
    </source>
</reference>
<evidence type="ECO:0000313" key="4">
    <source>
        <dbReference type="Proteomes" id="UP000635071"/>
    </source>
</evidence>
<proteinExistence type="inferred from homology"/>